<evidence type="ECO:0000256" key="8">
    <source>
        <dbReference type="ARBA" id="ARBA00023186"/>
    </source>
</evidence>
<evidence type="ECO:0000256" key="7">
    <source>
        <dbReference type="ARBA" id="ARBA00023136"/>
    </source>
</evidence>
<evidence type="ECO:0000256" key="2">
    <source>
        <dbReference type="ARBA" id="ARBA00018370"/>
    </source>
</evidence>
<evidence type="ECO:0000256" key="13">
    <source>
        <dbReference type="ARBA" id="ARBA00042775"/>
    </source>
</evidence>
<evidence type="ECO:0000256" key="4">
    <source>
        <dbReference type="ARBA" id="ARBA00022519"/>
    </source>
</evidence>
<organism evidence="16 17">
    <name type="scientific">Chelatococcus sambhunathii</name>
    <dbReference type="NCBI Taxonomy" id="363953"/>
    <lineage>
        <taxon>Bacteria</taxon>
        <taxon>Pseudomonadati</taxon>
        <taxon>Pseudomonadota</taxon>
        <taxon>Alphaproteobacteria</taxon>
        <taxon>Hyphomicrobiales</taxon>
        <taxon>Chelatococcaceae</taxon>
        <taxon>Chelatococcus</taxon>
    </lineage>
</organism>
<name>A0ABU1DFW8_9HYPH</name>
<comment type="subcellular location">
    <subcellularLocation>
        <location evidence="1">Cell inner membrane</location>
        <topology evidence="1">Single-pass type II membrane protein</topology>
        <orientation evidence="1">Periplasmic side</orientation>
    </subcellularLocation>
</comment>
<evidence type="ECO:0000259" key="15">
    <source>
        <dbReference type="Pfam" id="PF13145"/>
    </source>
</evidence>
<dbReference type="Pfam" id="PF13624">
    <property type="entry name" value="SurA_N_3"/>
    <property type="match status" value="1"/>
</dbReference>
<keyword evidence="8" id="KW-0143">Chaperone</keyword>
<evidence type="ECO:0000256" key="14">
    <source>
        <dbReference type="SAM" id="Phobius"/>
    </source>
</evidence>
<dbReference type="SUPFAM" id="SSF109998">
    <property type="entry name" value="Triger factor/SurA peptide-binding domain-like"/>
    <property type="match status" value="1"/>
</dbReference>
<evidence type="ECO:0000256" key="12">
    <source>
        <dbReference type="ARBA" id="ARBA00040743"/>
    </source>
</evidence>
<sequence>MLQTLRKGAAGWVAKVFFALLVLSFAIWGIEDVFRRIGGDSSNVAEIGDRKISVEDFRAAYTNELRRISNQAKRVITPEQARAAGLGDKVLGDLVNEAAMDAKVAQLGLTLSDEEVVKEVQDDDMFAGADGSFDRRTFNEILRQNNLTENQYLGLQRSFSARKQLTDALMANLAAPETFRQAIHAFNTDSRSITYLQLKAEEPSALPAPAPDALRKYFDERKSSFAAPEYRKLAVLSLDPKTLAGSKQIPDDKLKAYYDANQPKYANLEKRSIEQISFPSVEEAKAAYDKIQNGALFEQIMAERKLKPDDIFLGDLTKDQLFDSKIADAAFSLPQGRVSEPVQGTYATVLLRVTGVQQQQLKSFEEVKDQIRSVMAEEEARRETLALHDKIDEARLGGATLDEVAKANSLQVRQIDAVDSSGRGPDGKEIADLPMSRKLLDAAFAAEVGGQTETLSEGDGYVWYEVRGLTPPRERSFDEARAAVESRWREEQVGVRLDAKAEAILKDLRSGKSMDQVAQANKLEVEQAETTRLGGAPSITAVQAKSVFQTPVEGFGMTPTDERGGRLVFRVTAETDRPFDASKPDDSGQVEKITQSMGNDVVSALVRQLRTDLGAKIDQANVAKVTGSANAN</sequence>
<evidence type="ECO:0000256" key="9">
    <source>
        <dbReference type="ARBA" id="ARBA00030642"/>
    </source>
</evidence>
<comment type="caution">
    <text evidence="16">The sequence shown here is derived from an EMBL/GenBank/DDBJ whole genome shotgun (WGS) entry which is preliminary data.</text>
</comment>
<evidence type="ECO:0000313" key="16">
    <source>
        <dbReference type="EMBL" id="MDR4307005.1"/>
    </source>
</evidence>
<evidence type="ECO:0000256" key="10">
    <source>
        <dbReference type="ARBA" id="ARBA00031484"/>
    </source>
</evidence>
<protein>
    <recommendedName>
        <fullName evidence="2">Parvulin-like PPIase</fullName>
    </recommendedName>
    <alternativeName>
        <fullName evidence="9">Peptidyl-prolyl cis-trans isomerase plp</fullName>
    </alternativeName>
    <alternativeName>
        <fullName evidence="12">Periplasmic chaperone PpiD</fullName>
    </alternativeName>
    <alternativeName>
        <fullName evidence="13">Periplasmic folding chaperone</fullName>
    </alternativeName>
    <alternativeName>
        <fullName evidence="10">Rotamase plp</fullName>
    </alternativeName>
</protein>
<feature type="transmembrane region" description="Helical" evidence="14">
    <location>
        <begin position="12"/>
        <end position="30"/>
    </location>
</feature>
<comment type="similarity">
    <text evidence="11">Belongs to the PpiD chaperone family.</text>
</comment>
<evidence type="ECO:0000256" key="11">
    <source>
        <dbReference type="ARBA" id="ARBA00038408"/>
    </source>
</evidence>
<reference evidence="16" key="1">
    <citation type="submission" date="2020-10" db="EMBL/GenBank/DDBJ databases">
        <authorList>
            <person name="Abbas A."/>
            <person name="Razzaq R."/>
            <person name="Waqas M."/>
            <person name="Abbas N."/>
            <person name="Nielsen T.K."/>
            <person name="Hansen L.H."/>
            <person name="Hussain S."/>
            <person name="Shahid M."/>
        </authorList>
    </citation>
    <scope>NUCLEOTIDE SEQUENCE</scope>
    <source>
        <strain evidence="16">S14</strain>
    </source>
</reference>
<dbReference type="Proteomes" id="UP001181622">
    <property type="component" value="Unassembled WGS sequence"/>
</dbReference>
<proteinExistence type="inferred from homology"/>
<evidence type="ECO:0000256" key="1">
    <source>
        <dbReference type="ARBA" id="ARBA00004382"/>
    </source>
</evidence>
<keyword evidence="3" id="KW-1003">Cell membrane</keyword>
<dbReference type="Pfam" id="PF13145">
    <property type="entry name" value="Rotamase_2"/>
    <property type="match status" value="1"/>
</dbReference>
<evidence type="ECO:0000256" key="3">
    <source>
        <dbReference type="ARBA" id="ARBA00022475"/>
    </source>
</evidence>
<evidence type="ECO:0000313" key="17">
    <source>
        <dbReference type="Proteomes" id="UP001181622"/>
    </source>
</evidence>
<dbReference type="InterPro" id="IPR046357">
    <property type="entry name" value="PPIase_dom_sf"/>
</dbReference>
<dbReference type="Gene3D" id="3.10.50.40">
    <property type="match status" value="1"/>
</dbReference>
<dbReference type="InterPro" id="IPR000297">
    <property type="entry name" value="PPIase_PpiC"/>
</dbReference>
<dbReference type="SUPFAM" id="SSF54534">
    <property type="entry name" value="FKBP-like"/>
    <property type="match status" value="1"/>
</dbReference>
<dbReference type="PANTHER" id="PTHR47529">
    <property type="entry name" value="PEPTIDYL-PROLYL CIS-TRANS ISOMERASE D"/>
    <property type="match status" value="1"/>
</dbReference>
<dbReference type="InterPro" id="IPR027304">
    <property type="entry name" value="Trigger_fact/SurA_dom_sf"/>
</dbReference>
<keyword evidence="5 14" id="KW-0812">Transmembrane</keyword>
<dbReference type="PANTHER" id="PTHR47529:SF1">
    <property type="entry name" value="PERIPLASMIC CHAPERONE PPID"/>
    <property type="match status" value="1"/>
</dbReference>
<evidence type="ECO:0000256" key="5">
    <source>
        <dbReference type="ARBA" id="ARBA00022692"/>
    </source>
</evidence>
<keyword evidence="7 14" id="KW-0472">Membrane</keyword>
<dbReference type="EMBL" id="JADBEO010000018">
    <property type="protein sequence ID" value="MDR4307005.1"/>
    <property type="molecule type" value="Genomic_DNA"/>
</dbReference>
<dbReference type="InterPro" id="IPR052029">
    <property type="entry name" value="PpiD_chaperone"/>
</dbReference>
<dbReference type="RefSeq" id="WP_309391427.1">
    <property type="nucleotide sequence ID" value="NZ_JADBEO010000018.1"/>
</dbReference>
<dbReference type="Gene3D" id="1.10.4030.10">
    <property type="entry name" value="Porin chaperone SurA, peptide-binding domain"/>
    <property type="match status" value="1"/>
</dbReference>
<feature type="domain" description="PpiC" evidence="15">
    <location>
        <begin position="249"/>
        <end position="369"/>
    </location>
</feature>
<keyword evidence="6 14" id="KW-1133">Transmembrane helix</keyword>
<gene>
    <name evidence="16" type="ORF">IHQ68_10280</name>
</gene>
<keyword evidence="17" id="KW-1185">Reference proteome</keyword>
<keyword evidence="4" id="KW-0997">Cell inner membrane</keyword>
<accession>A0ABU1DFW8</accession>
<evidence type="ECO:0000256" key="6">
    <source>
        <dbReference type="ARBA" id="ARBA00022989"/>
    </source>
</evidence>